<comment type="pathway">
    <text evidence="3">Amino-acid biosynthesis; L-methionine biosynthesis via de novo pathway; L-methionine from L-homocysteine (MetE route): step 1/1.</text>
</comment>
<dbReference type="GO" id="GO:0032259">
    <property type="term" value="P:methylation"/>
    <property type="evidence" value="ECO:0007669"/>
    <property type="project" value="UniProtKB-KW"/>
</dbReference>
<dbReference type="Proteomes" id="UP000325577">
    <property type="component" value="Linkage Group LG7"/>
</dbReference>
<dbReference type="SUPFAM" id="SSF49354">
    <property type="entry name" value="PapD-like"/>
    <property type="match status" value="1"/>
</dbReference>
<evidence type="ECO:0000256" key="9">
    <source>
        <dbReference type="ARBA" id="ARBA00022723"/>
    </source>
</evidence>
<dbReference type="AlphaFoldDB" id="A0A5J4ZLG9"/>
<feature type="repeat" description="ANK" evidence="12">
    <location>
        <begin position="392"/>
        <end position="424"/>
    </location>
</feature>
<comment type="function">
    <text evidence="2">Catalyzes the transfer of a methyl group from 5-methyltetrahydrofolate to homocysteine resulting in methionine formation.</text>
</comment>
<feature type="domain" description="MSP" evidence="13">
    <location>
        <begin position="4"/>
        <end position="135"/>
    </location>
</feature>
<dbReference type="InterPro" id="IPR000535">
    <property type="entry name" value="MSP_dom"/>
</dbReference>
<dbReference type="PANTHER" id="PTHR30519">
    <property type="entry name" value="5-METHYLTETRAHYDROPTEROYLTRIGLUTAMATE--HOMOCYSTEINE METHYLTRANSFERASE"/>
    <property type="match status" value="1"/>
</dbReference>
<dbReference type="Pfam" id="PF13637">
    <property type="entry name" value="Ank_4"/>
    <property type="match status" value="1"/>
</dbReference>
<comment type="similarity">
    <text evidence="4">Belongs to the vitamin-B12 independent methionine synthase family.</text>
</comment>
<gene>
    <name evidence="14" type="ORF">F0562_015735</name>
</gene>
<keyword evidence="15" id="KW-1185">Reference proteome</keyword>
<reference evidence="14 15" key="1">
    <citation type="submission" date="2019-09" db="EMBL/GenBank/DDBJ databases">
        <title>A chromosome-level genome assembly of the Chinese tupelo Nyssa sinensis.</title>
        <authorList>
            <person name="Yang X."/>
            <person name="Kang M."/>
            <person name="Yang Y."/>
            <person name="Xiong H."/>
            <person name="Wang M."/>
            <person name="Zhang Z."/>
            <person name="Wang Z."/>
            <person name="Wu H."/>
            <person name="Ma T."/>
            <person name="Liu J."/>
            <person name="Xi Z."/>
        </authorList>
    </citation>
    <scope>NUCLEOTIDE SEQUENCE [LARGE SCALE GENOMIC DNA]</scope>
    <source>
        <strain evidence="14">J267</strain>
        <tissue evidence="14">Leaf</tissue>
    </source>
</reference>
<dbReference type="InterPro" id="IPR013215">
    <property type="entry name" value="Cbl-indep_Met_Synth_N"/>
</dbReference>
<sequence>MDRLISLEPSNLVAIRIEQGQKCYGELTLRNVMYTMPVAFRLQPLNKPRYTVRPQSGIISPLKTLTVEIIYHLPPNTILPDSFPHCDDSFELQSVVAPGAAIKDSSSSFDSVPSDWFATKKKHVFTDSGIRIMFVGSLVLAQLVAGGSMEEIREVLEKSDPAWKAADSVDRDGQTLLHLAVAQSRPDVVQLLLEFEPDVEAQSRSGSSPLEAATASGEELIVELLLAHRASTEPSESSTWGPIHMAAGGGHVEVLRLLLLKGANVNSLTKDGNTALHLAVEERRRDCARLLLASGAKADVRNAGDGDTPLHIAAGLGDEHMVKLLLNKGANKDIRNNHGKTAYDVAAEYGHTRLFDALKLGDSLCAAARKGEVRTIKRLLENGAVVNGQDQHGWTALHRASFKGRIDAVRTLMEKGVDVNARDEDGYTALHCAVEAGHADIIQLLVKKGADVEARTNKGVTALQIAESLHYLGITRILIQGGANKEGGIMTQVAAPAQLTYGKMAGRDSDNVVLKKKHNHRVRAIRSSFDRSAPLVDYIKYISHDYRLPSPHRNNRTLKNEFFPPNLPLPLPLSYKLLQPSIPPTSCRPLLSHLSLRTHSRISFRLRFYLVLKKMASHIVGYPRMGPKRELKFALESFWDGKSTAEDLEKVAADLRSSIWKQMAGAGIKYIPSNTFSYYDQVLDTTAMLGAVPPRYSWTGGEIGFDTYFSMARGNASVPAMEMTKWFDTNYHFIVPELGPDVKFSYASHKAVKEYKEAKALGVDTVPVLVGPVSYLLLSKPAKGVEKSFSLLSLLEKILPIYKEVVTELKAAGASWIQFDEPTLVKDLESHQLKAFTNAYSELESCLSGLNVIIETYFADVPAEAYKTLTALKGVTGFGFDLVRGSQTLDLIKGGFPSGKYLFAGVVDGRNIWANDLAASLCILQSLEGIVGKDKLVVSTSCSLLHTAVDLVNETKLDKELKSWLAFACSKNC</sequence>
<feature type="repeat" description="ANK" evidence="12">
    <location>
        <begin position="238"/>
        <end position="270"/>
    </location>
</feature>
<dbReference type="Pfam" id="PF00635">
    <property type="entry name" value="Motile_Sperm"/>
    <property type="match status" value="1"/>
</dbReference>
<dbReference type="Gene3D" id="3.20.20.210">
    <property type="match status" value="1"/>
</dbReference>
<evidence type="ECO:0000256" key="11">
    <source>
        <dbReference type="ARBA" id="ARBA00023167"/>
    </source>
</evidence>
<dbReference type="OrthoDB" id="194358at2759"/>
<evidence type="ECO:0000256" key="10">
    <source>
        <dbReference type="ARBA" id="ARBA00022833"/>
    </source>
</evidence>
<accession>A0A5J4ZLG9</accession>
<dbReference type="InterPro" id="IPR038071">
    <property type="entry name" value="UROD/MetE-like_sf"/>
</dbReference>
<protein>
    <recommendedName>
        <fullName evidence="5">5-methyltetrahydropteroyltriglutamate--homocysteine S-methyltransferase</fullName>
        <ecNumber evidence="5">2.1.1.14</ecNumber>
    </recommendedName>
</protein>
<dbReference type="Pfam" id="PF12796">
    <property type="entry name" value="Ank_2"/>
    <property type="match status" value="2"/>
</dbReference>
<keyword evidence="9" id="KW-0479">Metal-binding</keyword>
<dbReference type="SUPFAM" id="SSF51726">
    <property type="entry name" value="UROD/MetE-like"/>
    <property type="match status" value="1"/>
</dbReference>
<comment type="cofactor">
    <cofactor evidence="1">
        <name>Zn(2+)</name>
        <dbReference type="ChEBI" id="CHEBI:29105"/>
    </cofactor>
</comment>
<organism evidence="14 15">
    <name type="scientific">Nyssa sinensis</name>
    <dbReference type="NCBI Taxonomy" id="561372"/>
    <lineage>
        <taxon>Eukaryota</taxon>
        <taxon>Viridiplantae</taxon>
        <taxon>Streptophyta</taxon>
        <taxon>Embryophyta</taxon>
        <taxon>Tracheophyta</taxon>
        <taxon>Spermatophyta</taxon>
        <taxon>Magnoliopsida</taxon>
        <taxon>eudicotyledons</taxon>
        <taxon>Gunneridae</taxon>
        <taxon>Pentapetalae</taxon>
        <taxon>asterids</taxon>
        <taxon>Cornales</taxon>
        <taxon>Nyssaceae</taxon>
        <taxon>Nyssa</taxon>
    </lineage>
</organism>
<feature type="repeat" description="ANK" evidence="12">
    <location>
        <begin position="172"/>
        <end position="204"/>
    </location>
</feature>
<evidence type="ECO:0000259" key="13">
    <source>
        <dbReference type="PROSITE" id="PS50202"/>
    </source>
</evidence>
<feature type="repeat" description="ANK" evidence="12">
    <location>
        <begin position="425"/>
        <end position="457"/>
    </location>
</feature>
<evidence type="ECO:0000256" key="12">
    <source>
        <dbReference type="PROSITE-ProRule" id="PRU00023"/>
    </source>
</evidence>
<feature type="repeat" description="ANK" evidence="12">
    <location>
        <begin position="305"/>
        <end position="337"/>
    </location>
</feature>
<dbReference type="InterPro" id="IPR002110">
    <property type="entry name" value="Ankyrin_rpt"/>
</dbReference>
<proteinExistence type="inferred from homology"/>
<evidence type="ECO:0000313" key="15">
    <source>
        <dbReference type="Proteomes" id="UP000325577"/>
    </source>
</evidence>
<evidence type="ECO:0000256" key="3">
    <source>
        <dbReference type="ARBA" id="ARBA00004681"/>
    </source>
</evidence>
<evidence type="ECO:0000256" key="1">
    <source>
        <dbReference type="ARBA" id="ARBA00001947"/>
    </source>
</evidence>
<dbReference type="PROSITE" id="PS50297">
    <property type="entry name" value="ANK_REP_REGION"/>
    <property type="match status" value="6"/>
</dbReference>
<dbReference type="InterPro" id="IPR036770">
    <property type="entry name" value="Ankyrin_rpt-contain_sf"/>
</dbReference>
<dbReference type="CDD" id="cd03312">
    <property type="entry name" value="CIMS_N_terminal_like"/>
    <property type="match status" value="1"/>
</dbReference>
<keyword evidence="11" id="KW-0486">Methionine biosynthesis</keyword>
<keyword evidence="10" id="KW-0862">Zinc</keyword>
<dbReference type="GO" id="GO:0009086">
    <property type="term" value="P:methionine biosynthetic process"/>
    <property type="evidence" value="ECO:0007669"/>
    <property type="project" value="UniProtKB-KW"/>
</dbReference>
<feature type="repeat" description="ANK" evidence="12">
    <location>
        <begin position="271"/>
        <end position="303"/>
    </location>
</feature>
<dbReference type="InterPro" id="IPR008962">
    <property type="entry name" value="PapD-like_sf"/>
</dbReference>
<dbReference type="InterPro" id="IPR013783">
    <property type="entry name" value="Ig-like_fold"/>
</dbReference>
<dbReference type="EMBL" id="CM018050">
    <property type="protein sequence ID" value="KAA8518382.1"/>
    <property type="molecule type" value="Genomic_DNA"/>
</dbReference>
<dbReference type="PROSITE" id="PS50088">
    <property type="entry name" value="ANK_REPEAT"/>
    <property type="match status" value="7"/>
</dbReference>
<dbReference type="Pfam" id="PF00023">
    <property type="entry name" value="Ank"/>
    <property type="match status" value="1"/>
</dbReference>
<name>A0A5J4ZLG9_9ASTE</name>
<evidence type="ECO:0000256" key="4">
    <source>
        <dbReference type="ARBA" id="ARBA00009553"/>
    </source>
</evidence>
<evidence type="ECO:0000256" key="2">
    <source>
        <dbReference type="ARBA" id="ARBA00002777"/>
    </source>
</evidence>
<dbReference type="SMART" id="SM00248">
    <property type="entry name" value="ANK"/>
    <property type="match status" value="9"/>
</dbReference>
<dbReference type="GO" id="GO:0003871">
    <property type="term" value="F:5-methyltetrahydropteroyltriglutamate-homocysteine S-methyltransferase activity"/>
    <property type="evidence" value="ECO:0007669"/>
    <property type="project" value="UniProtKB-EC"/>
</dbReference>
<dbReference type="FunFam" id="3.20.20.210:FF:000003">
    <property type="entry name" value="5-methyltetrahydropteroyltriglutamate--homocysteine methyltransferase"/>
    <property type="match status" value="1"/>
</dbReference>
<keyword evidence="8" id="KW-0808">Transferase</keyword>
<dbReference type="Gene3D" id="1.25.40.20">
    <property type="entry name" value="Ankyrin repeat-containing domain"/>
    <property type="match status" value="2"/>
</dbReference>
<dbReference type="Pfam" id="PF08267">
    <property type="entry name" value="Meth_synt_1"/>
    <property type="match status" value="1"/>
</dbReference>
<evidence type="ECO:0000256" key="7">
    <source>
        <dbReference type="ARBA" id="ARBA00022605"/>
    </source>
</evidence>
<dbReference type="PROSITE" id="PS50202">
    <property type="entry name" value="MSP"/>
    <property type="match status" value="1"/>
</dbReference>
<keyword evidence="7" id="KW-0028">Amino-acid biosynthesis</keyword>
<dbReference type="PRINTS" id="PR01415">
    <property type="entry name" value="ANKYRIN"/>
</dbReference>
<evidence type="ECO:0000256" key="5">
    <source>
        <dbReference type="ARBA" id="ARBA00012034"/>
    </source>
</evidence>
<evidence type="ECO:0000313" key="14">
    <source>
        <dbReference type="EMBL" id="KAA8518382.1"/>
    </source>
</evidence>
<dbReference type="EC" id="2.1.1.14" evidence="5"/>
<dbReference type="GO" id="GO:0008270">
    <property type="term" value="F:zinc ion binding"/>
    <property type="evidence" value="ECO:0007669"/>
    <property type="project" value="InterPro"/>
</dbReference>
<keyword evidence="6" id="KW-0489">Methyltransferase</keyword>
<dbReference type="SUPFAM" id="SSF48403">
    <property type="entry name" value="Ankyrin repeat"/>
    <property type="match status" value="1"/>
</dbReference>
<evidence type="ECO:0000256" key="8">
    <source>
        <dbReference type="ARBA" id="ARBA00022679"/>
    </source>
</evidence>
<feature type="repeat" description="ANK" evidence="12">
    <location>
        <begin position="205"/>
        <end position="237"/>
    </location>
</feature>
<keyword evidence="12" id="KW-0040">ANK repeat</keyword>
<evidence type="ECO:0000256" key="6">
    <source>
        <dbReference type="ARBA" id="ARBA00022603"/>
    </source>
</evidence>
<dbReference type="Gene3D" id="2.60.40.10">
    <property type="entry name" value="Immunoglobulins"/>
    <property type="match status" value="1"/>
</dbReference>